<evidence type="ECO:0000313" key="1">
    <source>
        <dbReference type="EMBL" id="OUE09639.1"/>
    </source>
</evidence>
<dbReference type="InterPro" id="IPR052544">
    <property type="entry name" value="Bacteriocin_Proc_Enz"/>
</dbReference>
<evidence type="ECO:0000313" key="2">
    <source>
        <dbReference type="Proteomes" id="UP000195106"/>
    </source>
</evidence>
<dbReference type="Gene3D" id="3.40.109.10">
    <property type="entry name" value="NADH Oxidase"/>
    <property type="match status" value="1"/>
</dbReference>
<accession>A0A251XWI0</accession>
<dbReference type="AlphaFoldDB" id="A0A251XWI0"/>
<dbReference type="GO" id="GO:0016491">
    <property type="term" value="F:oxidoreductase activity"/>
    <property type="evidence" value="ECO:0007669"/>
    <property type="project" value="InterPro"/>
</dbReference>
<organism evidence="1 2">
    <name type="scientific">Clavibacter michiganensis</name>
    <dbReference type="NCBI Taxonomy" id="28447"/>
    <lineage>
        <taxon>Bacteria</taxon>
        <taxon>Bacillati</taxon>
        <taxon>Actinomycetota</taxon>
        <taxon>Actinomycetes</taxon>
        <taxon>Micrococcales</taxon>
        <taxon>Microbacteriaceae</taxon>
        <taxon>Clavibacter</taxon>
    </lineage>
</organism>
<dbReference type="PANTHER" id="PTHR43745">
    <property type="entry name" value="NITROREDUCTASE MJ1384-RELATED"/>
    <property type="match status" value="1"/>
</dbReference>
<dbReference type="PANTHER" id="PTHR43745:SF2">
    <property type="entry name" value="NITROREDUCTASE MJ1384-RELATED"/>
    <property type="match status" value="1"/>
</dbReference>
<evidence type="ECO:0008006" key="3">
    <source>
        <dbReference type="Google" id="ProtNLM"/>
    </source>
</evidence>
<dbReference type="EMBL" id="MDHJ01000001">
    <property type="protein sequence ID" value="OUE09639.1"/>
    <property type="molecule type" value="Genomic_DNA"/>
</dbReference>
<dbReference type="InterPro" id="IPR000415">
    <property type="entry name" value="Nitroreductase-like"/>
</dbReference>
<proteinExistence type="predicted"/>
<reference evidence="1 2" key="1">
    <citation type="submission" date="2016-08" db="EMBL/GenBank/DDBJ databases">
        <title>Genome sequence of Clavibacter michiganensis spp. strain CASJ009.</title>
        <authorList>
            <person name="Thapa S.P."/>
            <person name="Coaker G."/>
        </authorList>
    </citation>
    <scope>NUCLEOTIDE SEQUENCE [LARGE SCALE GENOMIC DNA]</scope>
    <source>
        <strain evidence="1">CASJ009</strain>
    </source>
</reference>
<dbReference type="Proteomes" id="UP000195106">
    <property type="component" value="Unassembled WGS sequence"/>
</dbReference>
<gene>
    <name evidence="1" type="ORF">CMsap09_11890</name>
</gene>
<protein>
    <recommendedName>
        <fullName evidence="3">SagB/ThcOx family dehydrogenase</fullName>
    </recommendedName>
</protein>
<sequence length="313" mass="34702">MVVSASASLQFDSEGHAWLEWSTSEPAVLLDSQVAQDIAPQGVLTCDRMEGVSPDIGARLQASGRQRRSGYHAATEDHPFLDMSRGISARVEDARIMAGYVEADEYPDVYLDLPCLSMHPLERACDLGLDTLRNSDLHQLAAILAGVFGQTHRQPPYYDPDTGYHQVELIYRSVPSGGARHPTECFVEVLRSPRFVPGNYYFDTRSNALVRVNDQSPSGAGAEALESDADWVLDLRLATVVRRAMFRYRDPRSFRALLVDAGHADGQLHALAAFCNWRYSSATDIDLQYTVEHYGMGAAEAPVLIWGRLEGWL</sequence>
<name>A0A251XWI0_9MICO</name>
<comment type="caution">
    <text evidence="1">The sequence shown here is derived from an EMBL/GenBank/DDBJ whole genome shotgun (WGS) entry which is preliminary data.</text>
</comment>